<organism evidence="1 2">
    <name type="scientific">Serratia symbiotica</name>
    <dbReference type="NCBI Taxonomy" id="138074"/>
    <lineage>
        <taxon>Bacteria</taxon>
        <taxon>Pseudomonadati</taxon>
        <taxon>Pseudomonadota</taxon>
        <taxon>Gammaproteobacteria</taxon>
        <taxon>Enterobacterales</taxon>
        <taxon>Yersiniaceae</taxon>
        <taxon>Serratia</taxon>
    </lineage>
</organism>
<name>A0A455VE53_9GAMM</name>
<sequence>MIDEDNINKLSMGHAIVESNENNRCYFNGETVDSSVKSDLIEINVYCDEKE</sequence>
<dbReference type="Proteomes" id="UP000324392">
    <property type="component" value="Chromosome"/>
</dbReference>
<evidence type="ECO:0000313" key="2">
    <source>
        <dbReference type="Proteomes" id="UP000324392"/>
    </source>
</evidence>
<evidence type="ECO:0000313" key="1">
    <source>
        <dbReference type="EMBL" id="BBI91262.1"/>
    </source>
</evidence>
<dbReference type="AlphaFoldDB" id="A0A455VE53"/>
<dbReference type="EMBL" id="AP019531">
    <property type="protein sequence ID" value="BBI91262.1"/>
    <property type="molecule type" value="Genomic_DNA"/>
</dbReference>
<proteinExistence type="predicted"/>
<accession>A0A455VE53</accession>
<protein>
    <submittedName>
        <fullName evidence="1">Uncharacterized protein</fullName>
    </submittedName>
</protein>
<gene>
    <name evidence="1" type="ORF">SSYIS1_03640</name>
</gene>
<reference evidence="1 2" key="1">
    <citation type="submission" date="2019-03" db="EMBL/GenBank/DDBJ databases">
        <title>The genome sequence of Candidatus Serratia symbiotica strain IS.</title>
        <authorList>
            <person name="Nikoh N."/>
            <person name="Koga R."/>
            <person name="Oshima K."/>
            <person name="Hattori M."/>
            <person name="Fukatsu T."/>
        </authorList>
    </citation>
    <scope>NUCLEOTIDE SEQUENCE [LARGE SCALE GENOMIC DNA]</scope>
    <source>
        <strain evidence="1 2">IS</strain>
    </source>
</reference>